<reference evidence="1" key="1">
    <citation type="journal article" date="2021" name="PeerJ">
        <title>Extensive microbial diversity within the chicken gut microbiome revealed by metagenomics and culture.</title>
        <authorList>
            <person name="Gilroy R."/>
            <person name="Ravi A."/>
            <person name="Getino M."/>
            <person name="Pursley I."/>
            <person name="Horton D.L."/>
            <person name="Alikhan N.F."/>
            <person name="Baker D."/>
            <person name="Gharbi K."/>
            <person name="Hall N."/>
            <person name="Watson M."/>
            <person name="Adriaenssens E.M."/>
            <person name="Foster-Nyarko E."/>
            <person name="Jarju S."/>
            <person name="Secka A."/>
            <person name="Antonio M."/>
            <person name="Oren A."/>
            <person name="Chaudhuri R.R."/>
            <person name="La Ragione R."/>
            <person name="Hildebrand F."/>
            <person name="Pallen M.J."/>
        </authorList>
    </citation>
    <scope>NUCLEOTIDE SEQUENCE</scope>
    <source>
        <strain evidence="1">CHK169-2315</strain>
    </source>
</reference>
<protein>
    <submittedName>
        <fullName evidence="1">DUF4317 domain-containing protein</fullName>
    </submittedName>
</protein>
<name>A0A9D1PPW8_9BACI</name>
<gene>
    <name evidence="1" type="ORF">H9895_09820</name>
</gene>
<comment type="caution">
    <text evidence="1">The sequence shown here is derived from an EMBL/GenBank/DDBJ whole genome shotgun (WGS) entry which is preliminary data.</text>
</comment>
<organism evidence="1 2">
    <name type="scientific">Candidatus Pseudogracilibacillus intestinigallinarum</name>
    <dbReference type="NCBI Taxonomy" id="2838742"/>
    <lineage>
        <taxon>Bacteria</taxon>
        <taxon>Bacillati</taxon>
        <taxon>Bacillota</taxon>
        <taxon>Bacilli</taxon>
        <taxon>Bacillales</taxon>
        <taxon>Bacillaceae</taxon>
        <taxon>Pseudogracilibacillus</taxon>
    </lineage>
</organism>
<dbReference type="Proteomes" id="UP000823937">
    <property type="component" value="Unassembled WGS sequence"/>
</dbReference>
<evidence type="ECO:0000313" key="2">
    <source>
        <dbReference type="Proteomes" id="UP000823937"/>
    </source>
</evidence>
<evidence type="ECO:0000313" key="1">
    <source>
        <dbReference type="EMBL" id="HIV75364.1"/>
    </source>
</evidence>
<proteinExistence type="predicted"/>
<accession>A0A9D1PPW8</accession>
<reference evidence="1" key="2">
    <citation type="submission" date="2021-04" db="EMBL/GenBank/DDBJ databases">
        <authorList>
            <person name="Gilroy R."/>
        </authorList>
    </citation>
    <scope>NUCLEOTIDE SEQUENCE</scope>
    <source>
        <strain evidence="1">CHK169-2315</strain>
    </source>
</reference>
<dbReference type="Pfam" id="PF14199">
    <property type="entry name" value="DUF4317"/>
    <property type="match status" value="1"/>
</dbReference>
<dbReference type="AlphaFoldDB" id="A0A9D1PPW8"/>
<dbReference type="EMBL" id="DXHX01000136">
    <property type="protein sequence ID" value="HIV75364.1"/>
    <property type="molecule type" value="Genomic_DNA"/>
</dbReference>
<dbReference type="InterPro" id="IPR025466">
    <property type="entry name" value="DUF4317"/>
</dbReference>
<sequence length="395" mass="46073">MNKKDIQHFRKHLKTNSELLSIDHIYSAYVMKESSEVYHEQLISFDLLEEEQKELFLNNFKKLLSGQLDEKMFVLKFQRDVETEQRSEEILYDALTSEDQQSWQAEISLLVDKMFQERHYETDVVVTFIRGNYLKPGNKGYEDRDEAETDILHKHGFIMCTINKTQMPKSELLFDYVEKEFKYNVMIDPVINLKAPLSGFLYPTFTEGVSNVNRVLYGAEKKFKIDDYFVEHVLNAEDTMTAEDDKIVFEEVVNQLAAEQLDTSTLSKMYEEIYQVIEYHDEEEETDPTLDFRDVEEVLKKSGVEVESTEAVRTAFETVAQDSRIELKAANVVPKATSKSIKIKTKVADVAIRPQDLKYVRQVKMDGKLCLMIEVEENTMIEGFEMIPEALFKQD</sequence>